<dbReference type="Gramene" id="FCD_00024019-RA">
    <property type="protein sequence ID" value="FCD_00024019-RA:cds"/>
    <property type="gene ID" value="FCD_00024019"/>
</dbReference>
<keyword evidence="2" id="KW-1185">Reference proteome</keyword>
<evidence type="ECO:0000313" key="1">
    <source>
        <dbReference type="EMBL" id="GMN62582.1"/>
    </source>
</evidence>
<dbReference type="Proteomes" id="UP001187192">
    <property type="component" value="Unassembled WGS sequence"/>
</dbReference>
<protein>
    <submittedName>
        <fullName evidence="1">Uncharacterized protein</fullName>
    </submittedName>
</protein>
<organism evidence="1 2">
    <name type="scientific">Ficus carica</name>
    <name type="common">Common fig</name>
    <dbReference type="NCBI Taxonomy" id="3494"/>
    <lineage>
        <taxon>Eukaryota</taxon>
        <taxon>Viridiplantae</taxon>
        <taxon>Streptophyta</taxon>
        <taxon>Embryophyta</taxon>
        <taxon>Tracheophyta</taxon>
        <taxon>Spermatophyta</taxon>
        <taxon>Magnoliopsida</taxon>
        <taxon>eudicotyledons</taxon>
        <taxon>Gunneridae</taxon>
        <taxon>Pentapetalae</taxon>
        <taxon>rosids</taxon>
        <taxon>fabids</taxon>
        <taxon>Rosales</taxon>
        <taxon>Moraceae</taxon>
        <taxon>Ficeae</taxon>
        <taxon>Ficus</taxon>
    </lineage>
</organism>
<reference evidence="1" key="1">
    <citation type="submission" date="2023-07" db="EMBL/GenBank/DDBJ databases">
        <title>draft genome sequence of fig (Ficus carica).</title>
        <authorList>
            <person name="Takahashi T."/>
            <person name="Nishimura K."/>
        </authorList>
    </citation>
    <scope>NUCLEOTIDE SEQUENCE</scope>
</reference>
<dbReference type="EMBL" id="BTGU01000131">
    <property type="protein sequence ID" value="GMN62582.1"/>
    <property type="molecule type" value="Genomic_DNA"/>
</dbReference>
<proteinExistence type="predicted"/>
<sequence length="65" mass="7278">MQLHSLSIARFDVACSRSPRIRHCNFGGKVVTTLGKRGRRENDGLHYCLLRLRPLAALNMISRGG</sequence>
<dbReference type="AlphaFoldDB" id="A0AA88DV44"/>
<accession>A0AA88DV44</accession>
<comment type="caution">
    <text evidence="1">The sequence shown here is derived from an EMBL/GenBank/DDBJ whole genome shotgun (WGS) entry which is preliminary data.</text>
</comment>
<name>A0AA88DV44_FICCA</name>
<evidence type="ECO:0000313" key="2">
    <source>
        <dbReference type="Proteomes" id="UP001187192"/>
    </source>
</evidence>
<gene>
    <name evidence="1" type="ORF">TIFTF001_031646</name>
</gene>